<reference evidence="2 3" key="1">
    <citation type="journal article" date="2010" name="Nature">
        <title>Genome sequencing and analysis of the model grass Brachypodium distachyon.</title>
        <authorList>
            <consortium name="International Brachypodium Initiative"/>
        </authorList>
    </citation>
    <scope>NUCLEOTIDE SEQUENCE [LARGE SCALE GENOMIC DNA]</scope>
    <source>
        <strain evidence="2 3">Bd21</strain>
    </source>
</reference>
<evidence type="ECO:0000313" key="4">
    <source>
        <dbReference type="Proteomes" id="UP000008810"/>
    </source>
</evidence>
<dbReference type="EMBL" id="CM000883">
    <property type="protein sequence ID" value="PNT62567.1"/>
    <property type="molecule type" value="Genomic_DNA"/>
</dbReference>
<evidence type="ECO:0000313" key="2">
    <source>
        <dbReference type="EMBL" id="PNT62567.1"/>
    </source>
</evidence>
<accession>A0A2K2CKL7</accession>
<dbReference type="InParanoid" id="A0A2K2CKL7"/>
<evidence type="ECO:0000313" key="3">
    <source>
        <dbReference type="EnsemblPlants" id="PNT62567"/>
    </source>
</evidence>
<reference evidence="3" key="3">
    <citation type="submission" date="2018-08" db="UniProtKB">
        <authorList>
            <consortium name="EnsemblPlants"/>
        </authorList>
    </citation>
    <scope>IDENTIFICATION</scope>
    <source>
        <strain evidence="3">cv. Bd21</strain>
    </source>
</reference>
<name>A0A2K2CKL7_BRADI</name>
<feature type="region of interest" description="Disordered" evidence="1">
    <location>
        <begin position="22"/>
        <end position="90"/>
    </location>
</feature>
<dbReference type="AlphaFoldDB" id="A0A2K2CKL7"/>
<dbReference type="Proteomes" id="UP000008810">
    <property type="component" value="Chromosome 4"/>
</dbReference>
<keyword evidence="4" id="KW-1185">Reference proteome</keyword>
<organism evidence="2">
    <name type="scientific">Brachypodium distachyon</name>
    <name type="common">Purple false brome</name>
    <name type="synonym">Trachynia distachya</name>
    <dbReference type="NCBI Taxonomy" id="15368"/>
    <lineage>
        <taxon>Eukaryota</taxon>
        <taxon>Viridiplantae</taxon>
        <taxon>Streptophyta</taxon>
        <taxon>Embryophyta</taxon>
        <taxon>Tracheophyta</taxon>
        <taxon>Spermatophyta</taxon>
        <taxon>Magnoliopsida</taxon>
        <taxon>Liliopsida</taxon>
        <taxon>Poales</taxon>
        <taxon>Poaceae</taxon>
        <taxon>BOP clade</taxon>
        <taxon>Pooideae</taxon>
        <taxon>Stipodae</taxon>
        <taxon>Brachypodieae</taxon>
        <taxon>Brachypodium</taxon>
    </lineage>
</organism>
<reference evidence="2" key="2">
    <citation type="submission" date="2017-06" db="EMBL/GenBank/DDBJ databases">
        <title>WGS assembly of Brachypodium distachyon.</title>
        <authorList>
            <consortium name="The International Brachypodium Initiative"/>
            <person name="Lucas S."/>
            <person name="Harmon-Smith M."/>
            <person name="Lail K."/>
            <person name="Tice H."/>
            <person name="Grimwood J."/>
            <person name="Bruce D."/>
            <person name="Barry K."/>
            <person name="Shu S."/>
            <person name="Lindquist E."/>
            <person name="Wang M."/>
            <person name="Pitluck S."/>
            <person name="Vogel J.P."/>
            <person name="Garvin D.F."/>
            <person name="Mockler T.C."/>
            <person name="Schmutz J."/>
            <person name="Rokhsar D."/>
            <person name="Bevan M.W."/>
        </authorList>
    </citation>
    <scope>NUCLEOTIDE SEQUENCE</scope>
    <source>
        <strain evidence="2">Bd21</strain>
    </source>
</reference>
<sequence length="110" mass="11747">MDRSPGAIRRCRSEPPQLIRAVPAVAPRCPGRRRRAPSPRPSARPAAARLAAASRCPGRRSRGPSPRPCASPPLLRRPEQLSRPSSSGLAAARCLDRRLASAAAHRHGPS</sequence>
<proteinExistence type="predicted"/>
<evidence type="ECO:0000256" key="1">
    <source>
        <dbReference type="SAM" id="MobiDB-lite"/>
    </source>
</evidence>
<protein>
    <submittedName>
        <fullName evidence="2 3">Uncharacterized protein</fullName>
    </submittedName>
</protein>
<feature type="compositionally biased region" description="Low complexity" evidence="1">
    <location>
        <begin position="41"/>
        <end position="56"/>
    </location>
</feature>
<dbReference type="Gramene" id="PNT62567">
    <property type="protein sequence ID" value="PNT62567"/>
    <property type="gene ID" value="BRADI_4g05247v3"/>
</dbReference>
<dbReference type="EnsemblPlants" id="PNT62567">
    <property type="protein sequence ID" value="PNT62567"/>
    <property type="gene ID" value="BRADI_4g05247v3"/>
</dbReference>
<gene>
    <name evidence="2" type="ORF">BRADI_4g05247v3</name>
</gene>